<protein>
    <submittedName>
        <fullName evidence="2">Uncharacterized protein</fullName>
    </submittedName>
</protein>
<evidence type="ECO:0000256" key="1">
    <source>
        <dbReference type="SAM" id="Phobius"/>
    </source>
</evidence>
<comment type="caution">
    <text evidence="2">The sequence shown here is derived from an EMBL/GenBank/DDBJ whole genome shotgun (WGS) entry which is preliminary data.</text>
</comment>
<dbReference type="RefSeq" id="WP_010490363.1">
    <property type="nucleotide sequence ID" value="NZ_AZCT01000002.1"/>
</dbReference>
<keyword evidence="1" id="KW-0812">Transmembrane</keyword>
<reference evidence="2 3" key="1">
    <citation type="journal article" date="2015" name="Genome Announc.">
        <title>Expanding the biotechnology potential of lactobacilli through comparative genomics of 213 strains and associated genera.</title>
        <authorList>
            <person name="Sun Z."/>
            <person name="Harris H.M."/>
            <person name="McCann A."/>
            <person name="Guo C."/>
            <person name="Argimon S."/>
            <person name="Zhang W."/>
            <person name="Yang X."/>
            <person name="Jeffery I.B."/>
            <person name="Cooney J.C."/>
            <person name="Kagawa T.F."/>
            <person name="Liu W."/>
            <person name="Song Y."/>
            <person name="Salvetti E."/>
            <person name="Wrobel A."/>
            <person name="Rasinkangas P."/>
            <person name="Parkhill J."/>
            <person name="Rea M.C."/>
            <person name="O'Sullivan O."/>
            <person name="Ritari J."/>
            <person name="Douillard F.P."/>
            <person name="Paul Ross R."/>
            <person name="Yang R."/>
            <person name="Briner A.E."/>
            <person name="Felis G.E."/>
            <person name="de Vos W.M."/>
            <person name="Barrangou R."/>
            <person name="Klaenhammer T.R."/>
            <person name="Caufield P.W."/>
            <person name="Cui Y."/>
            <person name="Zhang H."/>
            <person name="O'Toole P.W."/>
        </authorList>
    </citation>
    <scope>NUCLEOTIDE SEQUENCE [LARGE SCALE GENOMIC DNA]</scope>
    <source>
        <strain evidence="2 3">DSM 20178</strain>
    </source>
</reference>
<accession>A0A0R1EV27</accession>
<gene>
    <name evidence="2" type="ORF">FD51_GL001411</name>
</gene>
<keyword evidence="1" id="KW-0472">Membrane</keyword>
<dbReference type="EMBL" id="AZCT01000002">
    <property type="protein sequence ID" value="KRK13213.1"/>
    <property type="molecule type" value="Genomic_DNA"/>
</dbReference>
<dbReference type="PATRIC" id="fig|1423816.3.peg.1472"/>
<keyword evidence="1" id="KW-1133">Transmembrane helix</keyword>
<evidence type="ECO:0000313" key="2">
    <source>
        <dbReference type="EMBL" id="KRK13213.1"/>
    </source>
</evidence>
<organism evidence="2 3">
    <name type="scientific">Lacticaseibacillus zeae DSM 20178 = KCTC 3804</name>
    <dbReference type="NCBI Taxonomy" id="1423816"/>
    <lineage>
        <taxon>Bacteria</taxon>
        <taxon>Bacillati</taxon>
        <taxon>Bacillota</taxon>
        <taxon>Bacilli</taxon>
        <taxon>Lactobacillales</taxon>
        <taxon>Lactobacillaceae</taxon>
        <taxon>Lacticaseibacillus</taxon>
    </lineage>
</organism>
<feature type="transmembrane region" description="Helical" evidence="1">
    <location>
        <begin position="37"/>
        <end position="57"/>
    </location>
</feature>
<name>A0A0R1EV27_LACZE</name>
<evidence type="ECO:0000313" key="3">
    <source>
        <dbReference type="Proteomes" id="UP000051984"/>
    </source>
</evidence>
<proteinExistence type="predicted"/>
<sequence>MDSLVVQLLIMVVVAFIITLAVIVAEWRTKTFKTWQISVQSVVAILLLATGISLLTVR</sequence>
<dbReference type="AlphaFoldDB" id="A0A0R1EV27"/>
<dbReference type="Proteomes" id="UP000051984">
    <property type="component" value="Unassembled WGS sequence"/>
</dbReference>
<feature type="transmembrane region" description="Helical" evidence="1">
    <location>
        <begin position="6"/>
        <end position="25"/>
    </location>
</feature>